<feature type="compositionally biased region" description="Basic and acidic residues" evidence="1">
    <location>
        <begin position="96"/>
        <end position="105"/>
    </location>
</feature>
<protein>
    <recommendedName>
        <fullName evidence="5">Proteophosphoglycan ppg4</fullName>
    </recommendedName>
</protein>
<keyword evidence="2" id="KW-0472">Membrane</keyword>
<dbReference type="Proteomes" id="UP000053558">
    <property type="component" value="Unassembled WGS sequence"/>
</dbReference>
<keyword evidence="2" id="KW-1133">Transmembrane helix</keyword>
<dbReference type="AlphaFoldDB" id="R7SCS2"/>
<feature type="transmembrane region" description="Helical" evidence="2">
    <location>
        <begin position="165"/>
        <end position="193"/>
    </location>
</feature>
<name>R7SCS2_CONPW</name>
<feature type="compositionally biased region" description="Polar residues" evidence="1">
    <location>
        <begin position="658"/>
        <end position="689"/>
    </location>
</feature>
<dbReference type="EMBL" id="JH711597">
    <property type="protein sequence ID" value="EIW73958.1"/>
    <property type="molecule type" value="Genomic_DNA"/>
</dbReference>
<feature type="compositionally biased region" description="Low complexity" evidence="1">
    <location>
        <begin position="724"/>
        <end position="738"/>
    </location>
</feature>
<feature type="compositionally biased region" description="Low complexity" evidence="1">
    <location>
        <begin position="811"/>
        <end position="822"/>
    </location>
</feature>
<feature type="compositionally biased region" description="Low complexity" evidence="1">
    <location>
        <begin position="639"/>
        <end position="649"/>
    </location>
</feature>
<feature type="compositionally biased region" description="Low complexity" evidence="1">
    <location>
        <begin position="1017"/>
        <end position="1026"/>
    </location>
</feature>
<accession>R7SCS2</accession>
<proteinExistence type="predicted"/>
<dbReference type="GeneID" id="19211078"/>
<feature type="region of interest" description="Disordered" evidence="1">
    <location>
        <begin position="549"/>
        <end position="1038"/>
    </location>
</feature>
<evidence type="ECO:0000256" key="2">
    <source>
        <dbReference type="SAM" id="Phobius"/>
    </source>
</evidence>
<feature type="compositionally biased region" description="Basic and acidic residues" evidence="1">
    <location>
        <begin position="748"/>
        <end position="759"/>
    </location>
</feature>
<feature type="compositionally biased region" description="Acidic residues" evidence="1">
    <location>
        <begin position="770"/>
        <end position="785"/>
    </location>
</feature>
<gene>
    <name evidence="3" type="ORF">CONPUDRAFT_86097</name>
</gene>
<feature type="transmembrane region" description="Helical" evidence="2">
    <location>
        <begin position="213"/>
        <end position="239"/>
    </location>
</feature>
<dbReference type="eggNOG" id="ENOG502S4B8">
    <property type="taxonomic scope" value="Eukaryota"/>
</dbReference>
<feature type="region of interest" description="Disordered" evidence="1">
    <location>
        <begin position="490"/>
        <end position="533"/>
    </location>
</feature>
<feature type="compositionally biased region" description="Basic and acidic residues" evidence="1">
    <location>
        <begin position="898"/>
        <end position="913"/>
    </location>
</feature>
<feature type="compositionally biased region" description="Acidic residues" evidence="1">
    <location>
        <begin position="593"/>
        <end position="605"/>
    </location>
</feature>
<sequence length="1085" mass="117908">MSQQHSTPATPLPPSRGGESPIGRPSFSPQPRPSDGSEGYPSWLPKRPPPPAPASTLHSVAHGMYDSPEPEPTYTIGRKPTPRSVRMVNLPTDTGLHGDRREPTDQTRVPSNPRHSRVWSRITSAGRSPTLASALHAQERLPRPRLRAVGLHPELVRNPSILAHIYFYLLPLFTFYHVPLQTFFDFNAVFILLEVAKYPNPSAPGVPGSGKNWALGAAAYIASWAVWIFIVTIMYEVIYSFYRRWRVKRPLLVPLYLSTSAFNLASMTSYSHFSLMQHIRWSAFFGESGSIRDGLAETFWWYSQNLPTVALLLPRAGLCLALLFAFSFPNPEYVSLLDAGASNRDDTYFRSSDGTLTDYSRGVLIANAAWAAWRILLLILSWFGLWVVSGHGCAGLCGPRNRWEEEDAEKTVSIYGDNYSFTNAFDALPWDWRAGTRLRVQHAYEFCLTTKPGQRWSSAKKEEPDMRELLGVETTPAFDTDQIMAAVYPQQSHPRRPTLSEDLFQRPPKAEGIPATPSPDIVPPKLAKRRSRDREEILSAVYPFTAHGAQISSKDGIPFPPSPSSRKEKQSIKSPSPRKSHSISEFGEISGLEAEEEGDIVDEEAFASSDAHPRTSGSLSSLGHPIASRYPFQFRWPNRGGTSSSSSRGGHTHTHSTDNAFSTVSSNSRSAPSRATQSTGNAETSSNGPSHGHSTSMSSSSYGNPIPMPPRHPTAGRGRARAGTVPTTSPMSSSSAVVYTGTVLHGRIRTDSDPTDDSHGPYGPYGSYSDAEEEEEGIGEDEMEMMEQPIPEGPQEAAEGEDSVGLLRVNSRSPRGSLVSSGRSRRRRARTSSMSNSGSGSGSNSKSGSGSNSRTSSHSRPSLPPRSRAGSAVRSRTQSLIQSLGAASRSSVDVVQAIRERARTNSSRARLEDDYVYSSDAPTRGTHSRSGSDALSSGQENYTFGRPMLPELRGPYPERRLREVKSDLSGSVAESRGTRRHTDSLVSEAPSQATQISQAATEHPPPRPPRSPKRLSAGAGAIPIPGKADSAGSSKVDVSTAPASFVTGSATIAGSSDTGEHAAHPEHWADTSHMIHRDHHGPGPV</sequence>
<dbReference type="KEGG" id="cput:CONPUDRAFT_86097"/>
<feature type="compositionally biased region" description="Low complexity" evidence="1">
    <location>
        <begin position="831"/>
        <end position="872"/>
    </location>
</feature>
<feature type="region of interest" description="Disordered" evidence="1">
    <location>
        <begin position="1051"/>
        <end position="1085"/>
    </location>
</feature>
<feature type="compositionally biased region" description="Polar residues" evidence="1">
    <location>
        <begin position="989"/>
        <end position="1000"/>
    </location>
</feature>
<dbReference type="OrthoDB" id="2575061at2759"/>
<feature type="compositionally biased region" description="Polar residues" evidence="1">
    <location>
        <begin position="928"/>
        <end position="942"/>
    </location>
</feature>
<feature type="region of interest" description="Disordered" evidence="1">
    <location>
        <begin position="1"/>
        <end position="116"/>
    </location>
</feature>
<dbReference type="RefSeq" id="XP_007775860.1">
    <property type="nucleotide sequence ID" value="XM_007777670.1"/>
</dbReference>
<feature type="compositionally biased region" description="Basic and acidic residues" evidence="1">
    <location>
        <begin position="1058"/>
        <end position="1075"/>
    </location>
</feature>
<evidence type="ECO:0000313" key="4">
    <source>
        <dbReference type="Proteomes" id="UP000053558"/>
    </source>
</evidence>
<evidence type="ECO:0000313" key="3">
    <source>
        <dbReference type="EMBL" id="EIW73958.1"/>
    </source>
</evidence>
<evidence type="ECO:0008006" key="5">
    <source>
        <dbReference type="Google" id="ProtNLM"/>
    </source>
</evidence>
<feature type="transmembrane region" description="Helical" evidence="2">
    <location>
        <begin position="371"/>
        <end position="389"/>
    </location>
</feature>
<organism evidence="3 4">
    <name type="scientific">Coniophora puteana (strain RWD-64-598)</name>
    <name type="common">Brown rot fungus</name>
    <dbReference type="NCBI Taxonomy" id="741705"/>
    <lineage>
        <taxon>Eukaryota</taxon>
        <taxon>Fungi</taxon>
        <taxon>Dikarya</taxon>
        <taxon>Basidiomycota</taxon>
        <taxon>Agaricomycotina</taxon>
        <taxon>Agaricomycetes</taxon>
        <taxon>Agaricomycetidae</taxon>
        <taxon>Boletales</taxon>
        <taxon>Coniophorineae</taxon>
        <taxon>Coniophoraceae</taxon>
        <taxon>Coniophora</taxon>
    </lineage>
</organism>
<reference evidence="4" key="1">
    <citation type="journal article" date="2012" name="Science">
        <title>The Paleozoic origin of enzymatic lignin decomposition reconstructed from 31 fungal genomes.</title>
        <authorList>
            <person name="Floudas D."/>
            <person name="Binder M."/>
            <person name="Riley R."/>
            <person name="Barry K."/>
            <person name="Blanchette R.A."/>
            <person name="Henrissat B."/>
            <person name="Martinez A.T."/>
            <person name="Otillar R."/>
            <person name="Spatafora J.W."/>
            <person name="Yadav J.S."/>
            <person name="Aerts A."/>
            <person name="Benoit I."/>
            <person name="Boyd A."/>
            <person name="Carlson A."/>
            <person name="Copeland A."/>
            <person name="Coutinho P.M."/>
            <person name="de Vries R.P."/>
            <person name="Ferreira P."/>
            <person name="Findley K."/>
            <person name="Foster B."/>
            <person name="Gaskell J."/>
            <person name="Glotzer D."/>
            <person name="Gorecki P."/>
            <person name="Heitman J."/>
            <person name="Hesse C."/>
            <person name="Hori C."/>
            <person name="Igarashi K."/>
            <person name="Jurgens J.A."/>
            <person name="Kallen N."/>
            <person name="Kersten P."/>
            <person name="Kohler A."/>
            <person name="Kuees U."/>
            <person name="Kumar T.K.A."/>
            <person name="Kuo A."/>
            <person name="LaButti K."/>
            <person name="Larrondo L.F."/>
            <person name="Lindquist E."/>
            <person name="Ling A."/>
            <person name="Lombard V."/>
            <person name="Lucas S."/>
            <person name="Lundell T."/>
            <person name="Martin R."/>
            <person name="McLaughlin D.J."/>
            <person name="Morgenstern I."/>
            <person name="Morin E."/>
            <person name="Murat C."/>
            <person name="Nagy L.G."/>
            <person name="Nolan M."/>
            <person name="Ohm R.A."/>
            <person name="Patyshakuliyeva A."/>
            <person name="Rokas A."/>
            <person name="Ruiz-Duenas F.J."/>
            <person name="Sabat G."/>
            <person name="Salamov A."/>
            <person name="Samejima M."/>
            <person name="Schmutz J."/>
            <person name="Slot J.C."/>
            <person name="St John F."/>
            <person name="Stenlid J."/>
            <person name="Sun H."/>
            <person name="Sun S."/>
            <person name="Syed K."/>
            <person name="Tsang A."/>
            <person name="Wiebenga A."/>
            <person name="Young D."/>
            <person name="Pisabarro A."/>
            <person name="Eastwood D.C."/>
            <person name="Martin F."/>
            <person name="Cullen D."/>
            <person name="Grigoriev I.V."/>
            <person name="Hibbett D.S."/>
        </authorList>
    </citation>
    <scope>NUCLEOTIDE SEQUENCE [LARGE SCALE GENOMIC DNA]</scope>
    <source>
        <strain evidence="4">RWD-64-598 SS2</strain>
    </source>
</reference>
<dbReference type="OMA" id="CAGFCGP"/>
<evidence type="ECO:0000256" key="1">
    <source>
        <dbReference type="SAM" id="MobiDB-lite"/>
    </source>
</evidence>
<feature type="transmembrane region" description="Helical" evidence="2">
    <location>
        <begin position="309"/>
        <end position="328"/>
    </location>
</feature>
<feature type="compositionally biased region" description="Basic and acidic residues" evidence="1">
    <location>
        <begin position="956"/>
        <end position="966"/>
    </location>
</feature>
<keyword evidence="2" id="KW-0812">Transmembrane</keyword>
<keyword evidence="4" id="KW-1185">Reference proteome</keyword>
<feature type="compositionally biased region" description="Low complexity" evidence="1">
    <location>
        <begin position="690"/>
        <end position="701"/>
    </location>
</feature>
<feature type="transmembrane region" description="Helical" evidence="2">
    <location>
        <begin position="251"/>
        <end position="273"/>
    </location>
</feature>